<accession>A0ABY9DQ64</accession>
<evidence type="ECO:0000313" key="3">
    <source>
        <dbReference type="Proteomes" id="UP001227230"/>
    </source>
</evidence>
<evidence type="ECO:0000256" key="1">
    <source>
        <dbReference type="SAM" id="MobiDB-lite"/>
    </source>
</evidence>
<proteinExistence type="predicted"/>
<keyword evidence="3" id="KW-1185">Reference proteome</keyword>
<reference evidence="2 3" key="1">
    <citation type="journal article" date="2023" name="Hortic Res">
        <title>The complete reference genome for grapevine (Vitis vinifera L.) genetics and breeding.</title>
        <authorList>
            <person name="Shi X."/>
            <person name="Cao S."/>
            <person name="Wang X."/>
            <person name="Huang S."/>
            <person name="Wang Y."/>
            <person name="Liu Z."/>
            <person name="Liu W."/>
            <person name="Leng X."/>
            <person name="Peng Y."/>
            <person name="Wang N."/>
            <person name="Wang Y."/>
            <person name="Ma Z."/>
            <person name="Xu X."/>
            <person name="Zhang F."/>
            <person name="Xue H."/>
            <person name="Zhong H."/>
            <person name="Wang Y."/>
            <person name="Zhang K."/>
            <person name="Velt A."/>
            <person name="Avia K."/>
            <person name="Holtgrawe D."/>
            <person name="Grimplet J."/>
            <person name="Matus J.T."/>
            <person name="Ware D."/>
            <person name="Wu X."/>
            <person name="Wang H."/>
            <person name="Liu C."/>
            <person name="Fang Y."/>
            <person name="Rustenholz C."/>
            <person name="Cheng Z."/>
            <person name="Xiao H."/>
            <person name="Zhou Y."/>
        </authorList>
    </citation>
    <scope>NUCLEOTIDE SEQUENCE [LARGE SCALE GENOMIC DNA]</scope>
    <source>
        <strain evidence="3">cv. Pinot noir / PN40024</strain>
        <tissue evidence="2">Leaf</tissue>
    </source>
</reference>
<name>A0ABY9DQ64_VITVI</name>
<dbReference type="Proteomes" id="UP001227230">
    <property type="component" value="Chromosome 18"/>
</dbReference>
<organism evidence="2 3">
    <name type="scientific">Vitis vinifera</name>
    <name type="common">Grape</name>
    <dbReference type="NCBI Taxonomy" id="29760"/>
    <lineage>
        <taxon>Eukaryota</taxon>
        <taxon>Viridiplantae</taxon>
        <taxon>Streptophyta</taxon>
        <taxon>Embryophyta</taxon>
        <taxon>Tracheophyta</taxon>
        <taxon>Spermatophyta</taxon>
        <taxon>Magnoliopsida</taxon>
        <taxon>eudicotyledons</taxon>
        <taxon>Gunneridae</taxon>
        <taxon>Pentapetalae</taxon>
        <taxon>rosids</taxon>
        <taxon>Vitales</taxon>
        <taxon>Vitaceae</taxon>
        <taxon>Viteae</taxon>
        <taxon>Vitis</taxon>
    </lineage>
</organism>
<sequence length="70" mass="8456">MTTPSRSRLLVVGSEDYFNWRESMERHRCESERHMQALLHETRRLREENEVLRIQVSSSDPPHSHRPRSE</sequence>
<evidence type="ECO:0000313" key="2">
    <source>
        <dbReference type="EMBL" id="WKA09261.1"/>
    </source>
</evidence>
<feature type="region of interest" description="Disordered" evidence="1">
    <location>
        <begin position="50"/>
        <end position="70"/>
    </location>
</feature>
<gene>
    <name evidence="2" type="ORF">VitviT2T_026926</name>
</gene>
<dbReference type="EMBL" id="CP126665">
    <property type="protein sequence ID" value="WKA09261.1"/>
    <property type="molecule type" value="Genomic_DNA"/>
</dbReference>
<protein>
    <submittedName>
        <fullName evidence="2">Uncharacterized protein</fullName>
    </submittedName>
</protein>